<dbReference type="InterPro" id="IPR003673">
    <property type="entry name" value="CoA-Trfase_fam_III"/>
</dbReference>
<dbReference type="EMBL" id="FODT01000001">
    <property type="protein sequence ID" value="SEO17328.1"/>
    <property type="molecule type" value="Genomic_DNA"/>
</dbReference>
<sequence>MTAALMPGAMAGLRVIDLTRVLGGPYCTQILADHGADVIKVEPPAGDEVRDWGPPFHDDDAAYFIGINRNKRSIGLDLASPGGRDVLLEMLKDADVLIENFKPGTLDKWGLGNDIVREKFPRLVHCRISGFGADGPRGGNPGYDAIIQAMTGMIAATGSPESGPMRIGVPLVDITTGLYAAIGILMALSERQRSGKGQFLETTLYETGLAIMHPHTANYFLHGKPPALTGNEHPNLVPYAIFEARDGKIFTGVGNDGTFRKLCKEIGKPELGTDPRFARNKDRIANRAALRTELEAVFRQHDAAPLCDRLLDAGLPAGPVQSIDKALTSPHTTHRGDVIEQDWYKGVASPIRFERTKASLRGLPPKFSQHAGEVLGEFGYSPDEISKLVADGVVSGPERKR</sequence>
<dbReference type="Pfam" id="PF02515">
    <property type="entry name" value="CoA_transf_3"/>
    <property type="match status" value="1"/>
</dbReference>
<reference evidence="3" key="1">
    <citation type="submission" date="2016-10" db="EMBL/GenBank/DDBJ databases">
        <authorList>
            <person name="Varghese N."/>
            <person name="Submissions S."/>
        </authorList>
    </citation>
    <scope>NUCLEOTIDE SEQUENCE [LARGE SCALE GENOMIC DNA]</scope>
    <source>
        <strain evidence="3">DSM 123</strain>
    </source>
</reference>
<evidence type="ECO:0000313" key="3">
    <source>
        <dbReference type="Proteomes" id="UP000199615"/>
    </source>
</evidence>
<dbReference type="SUPFAM" id="SSF89796">
    <property type="entry name" value="CoA-transferase family III (CaiB/BaiF)"/>
    <property type="match status" value="1"/>
</dbReference>
<keyword evidence="1 2" id="KW-0808">Transferase</keyword>
<gene>
    <name evidence="2" type="ORF">SAMN05444123_101549</name>
</gene>
<dbReference type="RefSeq" id="WP_011500619.1">
    <property type="nucleotide sequence ID" value="NZ_FODT01000001.1"/>
</dbReference>
<evidence type="ECO:0000256" key="1">
    <source>
        <dbReference type="ARBA" id="ARBA00022679"/>
    </source>
</evidence>
<accession>A0A1H8MJD2</accession>
<dbReference type="Gene3D" id="3.40.50.10540">
    <property type="entry name" value="Crotonobetainyl-coa:carnitine coa-transferase, domain 1"/>
    <property type="match status" value="1"/>
</dbReference>
<dbReference type="PANTHER" id="PTHR48207">
    <property type="entry name" value="SUCCINATE--HYDROXYMETHYLGLUTARATE COA-TRANSFERASE"/>
    <property type="match status" value="1"/>
</dbReference>
<evidence type="ECO:0000313" key="2">
    <source>
        <dbReference type="EMBL" id="SEO17328.1"/>
    </source>
</evidence>
<protein>
    <submittedName>
        <fullName evidence="2">Formyl-CoA transferase</fullName>
    </submittedName>
</protein>
<dbReference type="OrthoDB" id="9806585at2"/>
<dbReference type="Gene3D" id="3.30.1540.10">
    <property type="entry name" value="formyl-coa transferase, domain 3"/>
    <property type="match status" value="1"/>
</dbReference>
<dbReference type="AlphaFoldDB" id="A0A1H8MJD2"/>
<dbReference type="InterPro" id="IPR050483">
    <property type="entry name" value="CoA-transferase_III_domain"/>
</dbReference>
<dbReference type="InterPro" id="IPR044855">
    <property type="entry name" value="CoA-Trfase_III_dom3_sf"/>
</dbReference>
<name>A0A1H8MJD2_9BRAD</name>
<dbReference type="GO" id="GO:0008410">
    <property type="term" value="F:CoA-transferase activity"/>
    <property type="evidence" value="ECO:0007669"/>
    <property type="project" value="TreeGrafter"/>
</dbReference>
<dbReference type="InterPro" id="IPR023606">
    <property type="entry name" value="CoA-Trfase_III_dom_1_sf"/>
</dbReference>
<dbReference type="PANTHER" id="PTHR48207:SF3">
    <property type="entry name" value="SUCCINATE--HYDROXYMETHYLGLUTARATE COA-TRANSFERASE"/>
    <property type="match status" value="1"/>
</dbReference>
<dbReference type="Proteomes" id="UP000199615">
    <property type="component" value="Unassembled WGS sequence"/>
</dbReference>
<keyword evidence="3" id="KW-1185">Reference proteome</keyword>
<organism evidence="2 3">
    <name type="scientific">Rhodopseudomonas pseudopalustris</name>
    <dbReference type="NCBI Taxonomy" id="1513892"/>
    <lineage>
        <taxon>Bacteria</taxon>
        <taxon>Pseudomonadati</taxon>
        <taxon>Pseudomonadota</taxon>
        <taxon>Alphaproteobacteria</taxon>
        <taxon>Hyphomicrobiales</taxon>
        <taxon>Nitrobacteraceae</taxon>
        <taxon>Rhodopseudomonas</taxon>
    </lineage>
</organism>
<proteinExistence type="predicted"/>